<dbReference type="PANTHER" id="PTHR40698:SF1">
    <property type="entry name" value="FLAGELLA-RELATED PROTEIN D-RELATED"/>
    <property type="match status" value="1"/>
</dbReference>
<name>F7XM56_METZD</name>
<dbReference type="KEGG" id="mzh:Mzhil_1668"/>
<feature type="domain" description="Archaeal flagella protein FlaD/E" evidence="4">
    <location>
        <begin position="298"/>
        <end position="383"/>
    </location>
</feature>
<evidence type="ECO:0000259" key="4">
    <source>
        <dbReference type="Pfam" id="PF04659"/>
    </source>
</evidence>
<organism evidence="5 6">
    <name type="scientific">Methanosalsum zhilinae (strain DSM 4017 / NBRC 107636 / OCM 62 / WeN5)</name>
    <name type="common">Methanohalophilus zhilinae</name>
    <dbReference type="NCBI Taxonomy" id="679901"/>
    <lineage>
        <taxon>Archaea</taxon>
        <taxon>Methanobacteriati</taxon>
        <taxon>Methanobacteriota</taxon>
        <taxon>Stenosarchaea group</taxon>
        <taxon>Methanomicrobia</taxon>
        <taxon>Methanosarcinales</taxon>
        <taxon>Methanosarcinaceae</taxon>
        <taxon>Methanosalsum</taxon>
    </lineage>
</organism>
<accession>F7XM56</accession>
<sequence length="413" mass="46022" precursor="true">MVNLKKKLKRLKIRFAGKEGSSGSSNSPFGPDDSLSGPPGFDTAPDISGGSGFPGPDSLPDLDQMSLNGPSGDSQTTPAASGGKTAEENRERINSLEKKLSKFEMSFNMMERENKDIKDTVQKIDQSVIELLSLYEIVSNQVNPFVGESGSGRDTIERFDRAEKRINEIGDAAVMLRNDVNSLRNGLENMGMAQETEERIGEIESKFDAFSDAMSMIHESLEQLSESTKVFNRRCQEIEDNILDLAESTSSIMERIDRLESTAPDPGDIPEPVSSAPLCQEEPAAFRTEAISVINPAVRLESVGPDTASVVILLNWIEFLMERVGRNNLMDALDYYVDIGWISEEVRSEIMTYARGIDYYVEKSTWRLLPEDHTKSLLFIERLCGRKIDKNMLGTLDREMARVKHGLEELYGI</sequence>
<feature type="region of interest" description="Disordered" evidence="3">
    <location>
        <begin position="14"/>
        <end position="91"/>
    </location>
</feature>
<dbReference type="STRING" id="679901.Mzhil_1668"/>
<keyword evidence="5" id="KW-0282">Flagellum</keyword>
<reference evidence="5 6" key="1">
    <citation type="submission" date="2010-07" db="EMBL/GenBank/DDBJ databases">
        <title>The complete genome of Methanosalsum zhilinae DSM 4017.</title>
        <authorList>
            <consortium name="US DOE Joint Genome Institute (JGI-PGF)"/>
            <person name="Lucas S."/>
            <person name="Copeland A."/>
            <person name="Lapidus A."/>
            <person name="Glavina del Rio T."/>
            <person name="Dalin E."/>
            <person name="Tice H."/>
            <person name="Bruce D."/>
            <person name="Goodwin L."/>
            <person name="Pitluck S."/>
            <person name="Kyrpides N."/>
            <person name="Mavromatis K."/>
            <person name="Ovchinnikova G."/>
            <person name="Daligault H."/>
            <person name="Detter J.C."/>
            <person name="Han C."/>
            <person name="Tapia R."/>
            <person name="Larimer F."/>
            <person name="Land M."/>
            <person name="Hauser L."/>
            <person name="Markowitz V."/>
            <person name="Cheng J.-F."/>
            <person name="Hugenholtz P."/>
            <person name="Woyke T."/>
            <person name="Wu D."/>
            <person name="Spring S."/>
            <person name="Schueler E."/>
            <person name="Brambilla E."/>
            <person name="Klenk H.-P."/>
            <person name="Eisen J.A."/>
        </authorList>
    </citation>
    <scope>NUCLEOTIDE SEQUENCE [LARGE SCALE GENOMIC DNA]</scope>
    <source>
        <strain evidence="6">DSM 4017 / NBRC 107636 / OCM 62 / WeN5</strain>
    </source>
</reference>
<evidence type="ECO:0000313" key="6">
    <source>
        <dbReference type="Proteomes" id="UP000006622"/>
    </source>
</evidence>
<comment type="subcellular location">
    <subcellularLocation>
        <location evidence="1">Archaeal flagellum</location>
    </subcellularLocation>
</comment>
<proteinExistence type="predicted"/>
<dbReference type="PANTHER" id="PTHR40698">
    <property type="entry name" value="FLAGELLA-RELATED PROTEIN E-RELATED-RELATED"/>
    <property type="match status" value="1"/>
</dbReference>
<keyword evidence="2" id="KW-0974">Archaeal flagellum</keyword>
<keyword evidence="6" id="KW-1185">Reference proteome</keyword>
<evidence type="ECO:0000256" key="3">
    <source>
        <dbReference type="SAM" id="MobiDB-lite"/>
    </source>
</evidence>
<dbReference type="AlphaFoldDB" id="F7XM56"/>
<dbReference type="OrthoDB" id="121879at2157"/>
<dbReference type="InterPro" id="IPR052494">
    <property type="entry name" value="Flagella_assembly_related"/>
</dbReference>
<dbReference type="HOGENOM" id="CLU_640315_0_0_2"/>
<protein>
    <submittedName>
        <fullName evidence="5">Flagella protein</fullName>
    </submittedName>
</protein>
<feature type="compositionally biased region" description="Low complexity" evidence="3">
    <location>
        <begin position="21"/>
        <end position="34"/>
    </location>
</feature>
<keyword evidence="5" id="KW-0969">Cilium</keyword>
<keyword evidence="5" id="KW-0966">Cell projection</keyword>
<evidence type="ECO:0000256" key="1">
    <source>
        <dbReference type="ARBA" id="ARBA00004618"/>
    </source>
</evidence>
<evidence type="ECO:0000256" key="2">
    <source>
        <dbReference type="ARBA" id="ARBA00022440"/>
    </source>
</evidence>
<dbReference type="InterPro" id="IPR006752">
    <property type="entry name" value="Arch_fla_DE"/>
</dbReference>
<dbReference type="Proteomes" id="UP000006622">
    <property type="component" value="Chromosome"/>
</dbReference>
<feature type="compositionally biased region" description="Polar residues" evidence="3">
    <location>
        <begin position="65"/>
        <end position="79"/>
    </location>
</feature>
<dbReference type="InterPro" id="IPR009205">
    <property type="entry name" value="FlaC_arc"/>
</dbReference>
<evidence type="ECO:0000313" key="5">
    <source>
        <dbReference type="EMBL" id="AEH61503.1"/>
    </source>
</evidence>
<dbReference type="GO" id="GO:0097588">
    <property type="term" value="P:archaeal or bacterial-type flagellum-dependent cell motility"/>
    <property type="evidence" value="ECO:0007669"/>
    <property type="project" value="InterPro"/>
</dbReference>
<dbReference type="Pfam" id="PF04659">
    <property type="entry name" value="Arch_fla_DE"/>
    <property type="match status" value="1"/>
</dbReference>
<gene>
    <name evidence="5" type="ordered locus">Mzhil_1668</name>
</gene>
<dbReference type="Pfam" id="PF05377">
    <property type="entry name" value="FlaC_arch"/>
    <property type="match status" value="1"/>
</dbReference>
<dbReference type="Gene3D" id="1.10.287.950">
    <property type="entry name" value="Methyl-accepting chemotaxis protein"/>
    <property type="match status" value="1"/>
</dbReference>
<dbReference type="EMBL" id="CP002101">
    <property type="protein sequence ID" value="AEH61503.1"/>
    <property type="molecule type" value="Genomic_DNA"/>
</dbReference>
<dbReference type="GO" id="GO:0097589">
    <property type="term" value="C:archaeal-type flagellum"/>
    <property type="evidence" value="ECO:0007669"/>
    <property type="project" value="UniProtKB-SubCell"/>
</dbReference>